<dbReference type="Proteomes" id="UP000741360">
    <property type="component" value="Unassembled WGS sequence"/>
</dbReference>
<dbReference type="Gene3D" id="2.60.120.10">
    <property type="entry name" value="Jelly Rolls"/>
    <property type="match status" value="1"/>
</dbReference>
<evidence type="ECO:0008006" key="3">
    <source>
        <dbReference type="Google" id="ProtNLM"/>
    </source>
</evidence>
<dbReference type="InterPro" id="IPR011051">
    <property type="entry name" value="RmlC_Cupin_sf"/>
</dbReference>
<dbReference type="EMBL" id="JACPSX010000042">
    <property type="protein sequence ID" value="MBI3013939.1"/>
    <property type="molecule type" value="Genomic_DNA"/>
</dbReference>
<proteinExistence type="predicted"/>
<dbReference type="AlphaFoldDB" id="A0A932GN16"/>
<evidence type="ECO:0000313" key="1">
    <source>
        <dbReference type="EMBL" id="MBI3013939.1"/>
    </source>
</evidence>
<dbReference type="InterPro" id="IPR014710">
    <property type="entry name" value="RmlC-like_jellyroll"/>
</dbReference>
<protein>
    <recommendedName>
        <fullName evidence="3">Cysteine dioxygenase</fullName>
    </recommendedName>
</protein>
<gene>
    <name evidence="1" type="ORF">HYY65_02480</name>
</gene>
<comment type="caution">
    <text evidence="1">The sequence shown here is derived from an EMBL/GenBank/DDBJ whole genome shotgun (WGS) entry which is preliminary data.</text>
</comment>
<reference evidence="1" key="1">
    <citation type="submission" date="2020-07" db="EMBL/GenBank/DDBJ databases">
        <title>Huge and variable diversity of episymbiotic CPR bacteria and DPANN archaea in groundwater ecosystems.</title>
        <authorList>
            <person name="He C.Y."/>
            <person name="Keren R."/>
            <person name="Whittaker M."/>
            <person name="Farag I.F."/>
            <person name="Doudna J."/>
            <person name="Cate J.H.D."/>
            <person name="Banfield J.F."/>
        </authorList>
    </citation>
    <scope>NUCLEOTIDE SEQUENCE</scope>
    <source>
        <strain evidence="1">NC_groundwater_717_Ag_S-0.2um_59_8</strain>
    </source>
</reference>
<dbReference type="SUPFAM" id="SSF51182">
    <property type="entry name" value="RmlC-like cupins"/>
    <property type="match status" value="1"/>
</dbReference>
<organism evidence="1 2">
    <name type="scientific">Tectimicrobiota bacterium</name>
    <dbReference type="NCBI Taxonomy" id="2528274"/>
    <lineage>
        <taxon>Bacteria</taxon>
        <taxon>Pseudomonadati</taxon>
        <taxon>Nitrospinota/Tectimicrobiota group</taxon>
        <taxon>Candidatus Tectimicrobiota</taxon>
    </lineage>
</organism>
<evidence type="ECO:0000313" key="2">
    <source>
        <dbReference type="Proteomes" id="UP000741360"/>
    </source>
</evidence>
<accession>A0A932GN16</accession>
<name>A0A932GN16_UNCTE</name>
<sequence>MVERQTSGFDEFIGEVRRIVSGTSDPVAQASQVSEKLQGLLRSGKGWMEGRLQIPADQQVGEYELWRDPELGFLFLVHVLRPQHISPVHNHGSHWVVYGVIENQILQQRYRRLDDGSREGYADLAAAGQDHQKEGNATFFSPLEAHSTSNPTDQRAVIVRITQVDLSRVRRHRFVPSEKQAIEFAGGR</sequence>